<dbReference type="InterPro" id="IPR011711">
    <property type="entry name" value="GntR_C"/>
</dbReference>
<dbReference type="GO" id="GO:0003677">
    <property type="term" value="F:DNA binding"/>
    <property type="evidence" value="ECO:0007669"/>
    <property type="project" value="UniProtKB-KW"/>
</dbReference>
<dbReference type="GO" id="GO:0003700">
    <property type="term" value="F:DNA-binding transcription factor activity"/>
    <property type="evidence" value="ECO:0007669"/>
    <property type="project" value="InterPro"/>
</dbReference>
<sequence length="243" mass="27324">MKQKAPLKLTLEGLDPNLTVNQRVYRSLRNALMCGAIAPGRALTIRELAGLLDVSPMPVREALRQLAAENALEILGNRRVQVPRMSAMKFRELYEARIALESHAAERALPYIDQARIDELRRIDAEIDAAYFEGDHDRVSICNQRFHRCLYEANPHQVTVPLIESLWLQLGPFMRLATSQLDEHYQVDRHNEALDAIRSQDAFALRRAIAADIRDGNAFVVDSGLLDEVMDDSPKVGARSAGD</sequence>
<keyword evidence="6" id="KW-1185">Reference proteome</keyword>
<gene>
    <name evidence="5" type="ORF">GCM10011348_42680</name>
</gene>
<dbReference type="PANTHER" id="PTHR43537">
    <property type="entry name" value="TRANSCRIPTIONAL REGULATOR, GNTR FAMILY"/>
    <property type="match status" value="1"/>
</dbReference>
<evidence type="ECO:0000256" key="2">
    <source>
        <dbReference type="ARBA" id="ARBA00023125"/>
    </source>
</evidence>
<reference evidence="5 6" key="1">
    <citation type="journal article" date="2014" name="Int. J. Syst. Evol. Microbiol.">
        <title>Complete genome sequence of Corynebacterium casei LMG S-19264T (=DSM 44701T), isolated from a smear-ripened cheese.</title>
        <authorList>
            <consortium name="US DOE Joint Genome Institute (JGI-PGF)"/>
            <person name="Walter F."/>
            <person name="Albersmeier A."/>
            <person name="Kalinowski J."/>
            <person name="Ruckert C."/>
        </authorList>
    </citation>
    <scope>NUCLEOTIDE SEQUENCE [LARGE SCALE GENOMIC DNA]</scope>
    <source>
        <strain evidence="5 6">CGMCC 1.7286</strain>
    </source>
</reference>
<dbReference type="Pfam" id="PF00392">
    <property type="entry name" value="GntR"/>
    <property type="match status" value="1"/>
</dbReference>
<evidence type="ECO:0000259" key="4">
    <source>
        <dbReference type="PROSITE" id="PS50949"/>
    </source>
</evidence>
<dbReference type="Gene3D" id="1.20.120.530">
    <property type="entry name" value="GntR ligand-binding domain-like"/>
    <property type="match status" value="1"/>
</dbReference>
<dbReference type="AlphaFoldDB" id="A0A917ZRB9"/>
<dbReference type="SUPFAM" id="SSF46785">
    <property type="entry name" value="Winged helix' DNA-binding domain"/>
    <property type="match status" value="1"/>
</dbReference>
<keyword evidence="1" id="KW-0805">Transcription regulation</keyword>
<dbReference type="SUPFAM" id="SSF48008">
    <property type="entry name" value="GntR ligand-binding domain-like"/>
    <property type="match status" value="1"/>
</dbReference>
<dbReference type="InterPro" id="IPR036388">
    <property type="entry name" value="WH-like_DNA-bd_sf"/>
</dbReference>
<dbReference type="RefSeq" id="WP_188862665.1">
    <property type="nucleotide sequence ID" value="NZ_BMLT01000015.1"/>
</dbReference>
<dbReference type="PROSITE" id="PS50949">
    <property type="entry name" value="HTH_GNTR"/>
    <property type="match status" value="1"/>
</dbReference>
<evidence type="ECO:0000256" key="1">
    <source>
        <dbReference type="ARBA" id="ARBA00023015"/>
    </source>
</evidence>
<dbReference type="InterPro" id="IPR036390">
    <property type="entry name" value="WH_DNA-bd_sf"/>
</dbReference>
<dbReference type="Proteomes" id="UP000599578">
    <property type="component" value="Unassembled WGS sequence"/>
</dbReference>
<dbReference type="SMART" id="SM00345">
    <property type="entry name" value="HTH_GNTR"/>
    <property type="match status" value="1"/>
</dbReference>
<evidence type="ECO:0000313" key="6">
    <source>
        <dbReference type="Proteomes" id="UP000599578"/>
    </source>
</evidence>
<accession>A0A917ZRB9</accession>
<protein>
    <submittedName>
        <fullName evidence="5">GntR family transcriptional regulator</fullName>
    </submittedName>
</protein>
<evidence type="ECO:0000313" key="5">
    <source>
        <dbReference type="EMBL" id="GGO88060.1"/>
    </source>
</evidence>
<dbReference type="Gene3D" id="1.10.10.10">
    <property type="entry name" value="Winged helix-like DNA-binding domain superfamily/Winged helix DNA-binding domain"/>
    <property type="match status" value="1"/>
</dbReference>
<name>A0A917ZRB9_9GAMM</name>
<feature type="domain" description="HTH gntR-type" evidence="4">
    <location>
        <begin position="18"/>
        <end position="85"/>
    </location>
</feature>
<dbReference type="SMART" id="SM00895">
    <property type="entry name" value="FCD"/>
    <property type="match status" value="1"/>
</dbReference>
<keyword evidence="3" id="KW-0804">Transcription</keyword>
<comment type="caution">
    <text evidence="5">The sequence shown here is derived from an EMBL/GenBank/DDBJ whole genome shotgun (WGS) entry which is preliminary data.</text>
</comment>
<dbReference type="EMBL" id="BMLT01000015">
    <property type="protein sequence ID" value="GGO88060.1"/>
    <property type="molecule type" value="Genomic_DNA"/>
</dbReference>
<dbReference type="InterPro" id="IPR008920">
    <property type="entry name" value="TF_FadR/GntR_C"/>
</dbReference>
<dbReference type="InterPro" id="IPR000524">
    <property type="entry name" value="Tscrpt_reg_HTH_GntR"/>
</dbReference>
<evidence type="ECO:0000256" key="3">
    <source>
        <dbReference type="ARBA" id="ARBA00023163"/>
    </source>
</evidence>
<dbReference type="PANTHER" id="PTHR43537:SF39">
    <property type="entry name" value="HTH-TYPE TRANSCRIPTIONAL REGULATOR MCBR"/>
    <property type="match status" value="1"/>
</dbReference>
<proteinExistence type="predicted"/>
<dbReference type="Pfam" id="PF07729">
    <property type="entry name" value="FCD"/>
    <property type="match status" value="1"/>
</dbReference>
<keyword evidence="2" id="KW-0238">DNA-binding</keyword>
<organism evidence="5 6">
    <name type="scientific">Marinobacterium nitratireducens</name>
    <dbReference type="NCBI Taxonomy" id="518897"/>
    <lineage>
        <taxon>Bacteria</taxon>
        <taxon>Pseudomonadati</taxon>
        <taxon>Pseudomonadota</taxon>
        <taxon>Gammaproteobacteria</taxon>
        <taxon>Oceanospirillales</taxon>
        <taxon>Oceanospirillaceae</taxon>
        <taxon>Marinobacterium</taxon>
    </lineage>
</organism>